<comment type="caution">
    <text evidence="2">The sequence shown here is derived from an EMBL/GenBank/DDBJ whole genome shotgun (WGS) entry which is preliminary data.</text>
</comment>
<accession>A0AAW0BC24</accession>
<proteinExistence type="predicted"/>
<name>A0AAW0BC24_9AGAR</name>
<evidence type="ECO:0000256" key="1">
    <source>
        <dbReference type="SAM" id="MobiDB-lite"/>
    </source>
</evidence>
<feature type="region of interest" description="Disordered" evidence="1">
    <location>
        <begin position="567"/>
        <end position="594"/>
    </location>
</feature>
<evidence type="ECO:0000313" key="2">
    <source>
        <dbReference type="EMBL" id="KAK7023487.1"/>
    </source>
</evidence>
<dbReference type="Proteomes" id="UP001383192">
    <property type="component" value="Unassembled WGS sequence"/>
</dbReference>
<dbReference type="AlphaFoldDB" id="A0AAW0BC24"/>
<reference evidence="2 3" key="1">
    <citation type="submission" date="2024-01" db="EMBL/GenBank/DDBJ databases">
        <title>A draft genome for a cacao thread blight-causing isolate of Paramarasmius palmivorus.</title>
        <authorList>
            <person name="Baruah I.K."/>
            <person name="Bukari Y."/>
            <person name="Amoako-Attah I."/>
            <person name="Meinhardt L.W."/>
            <person name="Bailey B.A."/>
            <person name="Cohen S.P."/>
        </authorList>
    </citation>
    <scope>NUCLEOTIDE SEQUENCE [LARGE SCALE GENOMIC DNA]</scope>
    <source>
        <strain evidence="2 3">GH-12</strain>
    </source>
</reference>
<feature type="compositionally biased region" description="Basic and acidic residues" evidence="1">
    <location>
        <begin position="575"/>
        <end position="591"/>
    </location>
</feature>
<keyword evidence="3" id="KW-1185">Reference proteome</keyword>
<organism evidence="2 3">
    <name type="scientific">Paramarasmius palmivorus</name>
    <dbReference type="NCBI Taxonomy" id="297713"/>
    <lineage>
        <taxon>Eukaryota</taxon>
        <taxon>Fungi</taxon>
        <taxon>Dikarya</taxon>
        <taxon>Basidiomycota</taxon>
        <taxon>Agaricomycotina</taxon>
        <taxon>Agaricomycetes</taxon>
        <taxon>Agaricomycetidae</taxon>
        <taxon>Agaricales</taxon>
        <taxon>Marasmiineae</taxon>
        <taxon>Marasmiaceae</taxon>
        <taxon>Paramarasmius</taxon>
    </lineage>
</organism>
<protein>
    <submittedName>
        <fullName evidence="2">Uncharacterized protein</fullName>
    </submittedName>
</protein>
<sequence>MISIRGKPTFNNVRGNQINHTKTTITNVVSGAKERDEYDEFEYVKRGHIVIIQDVHSGELRDRERVPQGDASWVPGRLLRKAKRRACTVKLHSDRLSSHKFTAFIYEGDNARSFWENDFREFSRNRTTDSLQLFGLNHSEIPMLIELVPLAHFYKFSIWNDIFLMHLLRNKQSAEDRVWLDSAGTLCDGPPGPRRGRGDLSQKPRGDPILVPSTKHMLEGDMSFRFFAEFGLQSLDGLVLEWALRQFETCTSSNTIYPNLLPTMGVSSKEWRTEYPFLGDLWLGTDYEFSVDIIGSLRFDTIYHPTKGAVAQLPQDYGLPKWGQGWDQSWNRLWIGAEEGDRAKQPEGFRSFHSWEFYIMNGLTRFKLAFRLASSKTFYIYLEGHTPTQFKRGWMLQVPKFGNILRMAGNYEEIFCFNALSVTVGSPSLELIVSQTSRQYDGLAAFFRLCDGKKTPPIYLFLYPPPGCVSEVKQWLDGDIPSHFWSLDETGQSQMSEDECEEWGIPNLTPSQPAKMPLCNVGPMLLYSPPHICEALRDWQTARGYDPSTADYARYMGYPEYEIVNEPWPGQAKTPESHQTEDQAEENKKGCVQESTWWEAIPGSGISAFGF</sequence>
<evidence type="ECO:0000313" key="3">
    <source>
        <dbReference type="Proteomes" id="UP001383192"/>
    </source>
</evidence>
<dbReference type="EMBL" id="JAYKXP010000138">
    <property type="protein sequence ID" value="KAK7023487.1"/>
    <property type="molecule type" value="Genomic_DNA"/>
</dbReference>
<gene>
    <name evidence="2" type="ORF">VNI00_016705</name>
</gene>